<gene>
    <name evidence="8" type="ORF">HCN44_008187</name>
</gene>
<reference evidence="8 9" key="1">
    <citation type="submission" date="2020-08" db="EMBL/GenBank/DDBJ databases">
        <title>Aphidius gifuensis genome sequencing and assembly.</title>
        <authorList>
            <person name="Du Z."/>
        </authorList>
    </citation>
    <scope>NUCLEOTIDE SEQUENCE [LARGE SCALE GENOMIC DNA]</scope>
    <source>
        <strain evidence="8">YNYX2018</strain>
        <tissue evidence="8">Adults</tissue>
    </source>
</reference>
<protein>
    <recommendedName>
        <fullName evidence="7">SLC26A/SulP transporter domain-containing protein</fullName>
    </recommendedName>
</protein>
<evidence type="ECO:0000256" key="2">
    <source>
        <dbReference type="ARBA" id="ARBA00022692"/>
    </source>
</evidence>
<keyword evidence="5" id="KW-0175">Coiled coil</keyword>
<comment type="caution">
    <text evidence="8">The sequence shown here is derived from an EMBL/GenBank/DDBJ whole genome shotgun (WGS) entry which is preliminary data.</text>
</comment>
<feature type="transmembrane region" description="Helical" evidence="6">
    <location>
        <begin position="393"/>
        <end position="415"/>
    </location>
</feature>
<evidence type="ECO:0000259" key="7">
    <source>
        <dbReference type="Pfam" id="PF00916"/>
    </source>
</evidence>
<accession>A0A834XN82</accession>
<evidence type="ECO:0000256" key="1">
    <source>
        <dbReference type="ARBA" id="ARBA00004141"/>
    </source>
</evidence>
<dbReference type="PANTHER" id="PTHR11814">
    <property type="entry name" value="SULFATE TRANSPORTER"/>
    <property type="match status" value="1"/>
</dbReference>
<dbReference type="EMBL" id="JACMRX010000005">
    <property type="protein sequence ID" value="KAF7989513.1"/>
    <property type="molecule type" value="Genomic_DNA"/>
</dbReference>
<dbReference type="Gene3D" id="3.30.750.24">
    <property type="entry name" value="STAS domain"/>
    <property type="match status" value="1"/>
</dbReference>
<feature type="transmembrane region" description="Helical" evidence="6">
    <location>
        <begin position="138"/>
        <end position="161"/>
    </location>
</feature>
<dbReference type="CDD" id="cd07042">
    <property type="entry name" value="STAS_SulP_like_sulfate_transporter"/>
    <property type="match status" value="1"/>
</dbReference>
<feature type="domain" description="SLC26A/SulP transporter" evidence="7">
    <location>
        <begin position="65"/>
        <end position="456"/>
    </location>
</feature>
<proteinExistence type="predicted"/>
<feature type="coiled-coil region" evidence="5">
    <location>
        <begin position="12"/>
        <end position="39"/>
    </location>
</feature>
<evidence type="ECO:0000313" key="9">
    <source>
        <dbReference type="Proteomes" id="UP000639338"/>
    </source>
</evidence>
<organism evidence="8 9">
    <name type="scientific">Aphidius gifuensis</name>
    <name type="common">Parasitoid wasp</name>
    <dbReference type="NCBI Taxonomy" id="684658"/>
    <lineage>
        <taxon>Eukaryota</taxon>
        <taxon>Metazoa</taxon>
        <taxon>Ecdysozoa</taxon>
        <taxon>Arthropoda</taxon>
        <taxon>Hexapoda</taxon>
        <taxon>Insecta</taxon>
        <taxon>Pterygota</taxon>
        <taxon>Neoptera</taxon>
        <taxon>Endopterygota</taxon>
        <taxon>Hymenoptera</taxon>
        <taxon>Apocrita</taxon>
        <taxon>Ichneumonoidea</taxon>
        <taxon>Braconidae</taxon>
        <taxon>Aphidiinae</taxon>
        <taxon>Aphidius</taxon>
    </lineage>
</organism>
<evidence type="ECO:0000313" key="8">
    <source>
        <dbReference type="EMBL" id="KAF7989513.1"/>
    </source>
</evidence>
<name>A0A834XN82_APHGI</name>
<feature type="transmembrane region" description="Helical" evidence="6">
    <location>
        <begin position="104"/>
        <end position="126"/>
    </location>
</feature>
<dbReference type="InterPro" id="IPR036513">
    <property type="entry name" value="STAS_dom_sf"/>
</dbReference>
<feature type="transmembrane region" description="Helical" evidence="6">
    <location>
        <begin position="61"/>
        <end position="84"/>
    </location>
</feature>
<keyword evidence="3 6" id="KW-1133">Transmembrane helix</keyword>
<dbReference type="GO" id="GO:0055085">
    <property type="term" value="P:transmembrane transport"/>
    <property type="evidence" value="ECO:0007669"/>
    <property type="project" value="InterPro"/>
</dbReference>
<keyword evidence="4 6" id="KW-0472">Membrane</keyword>
<sequence length="657" mass="73815">MGYVQNMCHLNNKLYEKKMTRYKNDKDDKENNKKILQNKNCKYYIKKYIPITRWLPNYSRFYAISDFIAGITLGLTMIPQSIAYASLAGLTPQYGLYSSFVGGFIYVFFGTIKEVSIGATSLMSLVTAEYTHDMPIDYVVLLSFMAGCVELLMGLLNLGFLVDFISLPVTSSFTSATSIIIVLSQLPGLLGLRIRSERILEIIYKTFKQKSNIRYNDTILGIMCIIFLLLFRKLKDIDCTRIKQINLKFGLLMEKIFWFLSVSRNALIVFITSYLTFIQQHDNGELIFLTAGNVKQGLPKITLPPFTTSIGNVTYNFQDMCTNLGSGIIMIPLIAVLTNVAIAKAFVTDRPVEATQEMLTLGVCNIAGSFVSSMPTCGAFTRSAVSSASGIQTPMAGIYSGVLTLLALSFLTPYFGFIPRATLSAVLMTAVIFLIDLKIIKILWKGNKKDFFVAGMTFFICIIYNVETGLLCGTATNALFLLYLSARPNVEVHLRQTILGHKYVLVKPEVGLFYPAVSFLTAKITRISQREAECVYPVVVDFERFQGIDYTATKGIERLVLAFEGKSQKLIFLQVNQYVAKSISNFGLMKNVKFIDNEDRLLEILQDESVETNYIIPTLKELAEKSDSADKNFRELNKESLQLPEQQALLKNKNDKK</sequence>
<dbReference type="OrthoDB" id="288203at2759"/>
<dbReference type="AlphaFoldDB" id="A0A834XN82"/>
<feature type="transmembrane region" description="Helical" evidence="6">
    <location>
        <begin position="421"/>
        <end position="439"/>
    </location>
</feature>
<feature type="transmembrane region" description="Helical" evidence="6">
    <location>
        <begin position="256"/>
        <end position="277"/>
    </location>
</feature>
<feature type="transmembrane region" description="Helical" evidence="6">
    <location>
        <begin position="173"/>
        <end position="192"/>
    </location>
</feature>
<dbReference type="GO" id="GO:0016020">
    <property type="term" value="C:membrane"/>
    <property type="evidence" value="ECO:0007669"/>
    <property type="project" value="UniProtKB-SubCell"/>
</dbReference>
<dbReference type="Proteomes" id="UP000639338">
    <property type="component" value="Unassembled WGS sequence"/>
</dbReference>
<dbReference type="InterPro" id="IPR011547">
    <property type="entry name" value="SLC26A/SulP_dom"/>
</dbReference>
<feature type="transmembrane region" description="Helical" evidence="6">
    <location>
        <begin position="327"/>
        <end position="347"/>
    </location>
</feature>
<keyword evidence="2 6" id="KW-0812">Transmembrane</keyword>
<evidence type="ECO:0000256" key="6">
    <source>
        <dbReference type="SAM" id="Phobius"/>
    </source>
</evidence>
<feature type="transmembrane region" description="Helical" evidence="6">
    <location>
        <begin position="359"/>
        <end position="381"/>
    </location>
</feature>
<evidence type="ECO:0000256" key="4">
    <source>
        <dbReference type="ARBA" id="ARBA00023136"/>
    </source>
</evidence>
<dbReference type="Pfam" id="PF00916">
    <property type="entry name" value="Sulfate_transp"/>
    <property type="match status" value="1"/>
</dbReference>
<evidence type="ECO:0000256" key="5">
    <source>
        <dbReference type="SAM" id="Coils"/>
    </source>
</evidence>
<keyword evidence="9" id="KW-1185">Reference proteome</keyword>
<dbReference type="InterPro" id="IPR001902">
    <property type="entry name" value="SLC26A/SulP_fam"/>
</dbReference>
<feature type="transmembrane region" description="Helical" evidence="6">
    <location>
        <begin position="451"/>
        <end position="484"/>
    </location>
</feature>
<comment type="subcellular location">
    <subcellularLocation>
        <location evidence="1">Membrane</location>
        <topology evidence="1">Multi-pass membrane protein</topology>
    </subcellularLocation>
</comment>
<feature type="transmembrane region" description="Helical" evidence="6">
    <location>
        <begin position="213"/>
        <end position="231"/>
    </location>
</feature>
<evidence type="ECO:0000256" key="3">
    <source>
        <dbReference type="ARBA" id="ARBA00022989"/>
    </source>
</evidence>